<dbReference type="InterPro" id="IPR000524">
    <property type="entry name" value="Tscrpt_reg_HTH_GntR"/>
</dbReference>
<dbReference type="SMART" id="SM00895">
    <property type="entry name" value="FCD"/>
    <property type="match status" value="1"/>
</dbReference>
<dbReference type="PROSITE" id="PS50949">
    <property type="entry name" value="HTH_GNTR"/>
    <property type="match status" value="1"/>
</dbReference>
<organism evidence="5 6">
    <name type="scientific">Mycolicibacterium komossense</name>
    <dbReference type="NCBI Taxonomy" id="1779"/>
    <lineage>
        <taxon>Bacteria</taxon>
        <taxon>Bacillati</taxon>
        <taxon>Actinomycetota</taxon>
        <taxon>Actinomycetes</taxon>
        <taxon>Mycobacteriales</taxon>
        <taxon>Mycobacteriaceae</taxon>
        <taxon>Mycolicibacterium</taxon>
    </lineage>
</organism>
<evidence type="ECO:0000256" key="3">
    <source>
        <dbReference type="ARBA" id="ARBA00023163"/>
    </source>
</evidence>
<dbReference type="Gene3D" id="1.20.120.530">
    <property type="entry name" value="GntR ligand-binding domain-like"/>
    <property type="match status" value="1"/>
</dbReference>
<evidence type="ECO:0000259" key="4">
    <source>
        <dbReference type="PROSITE" id="PS50949"/>
    </source>
</evidence>
<accession>A0ABT3CN36</accession>
<dbReference type="CDD" id="cd07377">
    <property type="entry name" value="WHTH_GntR"/>
    <property type="match status" value="1"/>
</dbReference>
<keyword evidence="2" id="KW-0238">DNA-binding</keyword>
<proteinExistence type="predicted"/>
<dbReference type="InterPro" id="IPR036390">
    <property type="entry name" value="WH_DNA-bd_sf"/>
</dbReference>
<dbReference type="SUPFAM" id="SSF46785">
    <property type="entry name" value="Winged helix' DNA-binding domain"/>
    <property type="match status" value="1"/>
</dbReference>
<dbReference type="Proteomes" id="UP001526201">
    <property type="component" value="Unassembled WGS sequence"/>
</dbReference>
<evidence type="ECO:0000256" key="1">
    <source>
        <dbReference type="ARBA" id="ARBA00023015"/>
    </source>
</evidence>
<dbReference type="InterPro" id="IPR008920">
    <property type="entry name" value="TF_FadR/GntR_C"/>
</dbReference>
<dbReference type="EMBL" id="JACKTY010000052">
    <property type="protein sequence ID" value="MCV7230812.1"/>
    <property type="molecule type" value="Genomic_DNA"/>
</dbReference>
<keyword evidence="3" id="KW-0804">Transcription</keyword>
<sequence length="225" mass="23787">MEAITRVPLSEKAANALLAEIGGGRWQIGDQLPGEMALAAELHVGRSTIREAIRLLAARGVLSTHQGVGAFLTATTARQPWDHLAQVSAITEVVQVRVAIETRAAALAAQSHDDDDATAIAAALSERNALVGGAADSLAAADIALHRRIVAASHNSLLLSLFDSMRERLVASMTELNTLMLIDQHDADEHTAVVNAILQRQPGTAEDLTRQHLLGLARSLAALSK</sequence>
<name>A0ABT3CN36_9MYCO</name>
<dbReference type="PRINTS" id="PR00035">
    <property type="entry name" value="HTHGNTR"/>
</dbReference>
<dbReference type="Gene3D" id="1.10.10.10">
    <property type="entry name" value="Winged helix-like DNA-binding domain superfamily/Winged helix DNA-binding domain"/>
    <property type="match status" value="1"/>
</dbReference>
<dbReference type="Pfam" id="PF00392">
    <property type="entry name" value="GntR"/>
    <property type="match status" value="1"/>
</dbReference>
<comment type="caution">
    <text evidence="5">The sequence shown here is derived from an EMBL/GenBank/DDBJ whole genome shotgun (WGS) entry which is preliminary data.</text>
</comment>
<evidence type="ECO:0000313" key="6">
    <source>
        <dbReference type="Proteomes" id="UP001526201"/>
    </source>
</evidence>
<evidence type="ECO:0000313" key="5">
    <source>
        <dbReference type="EMBL" id="MCV7230812.1"/>
    </source>
</evidence>
<dbReference type="Pfam" id="PF07729">
    <property type="entry name" value="FCD"/>
    <property type="match status" value="1"/>
</dbReference>
<dbReference type="SUPFAM" id="SSF48008">
    <property type="entry name" value="GntR ligand-binding domain-like"/>
    <property type="match status" value="1"/>
</dbReference>
<evidence type="ECO:0000256" key="2">
    <source>
        <dbReference type="ARBA" id="ARBA00023125"/>
    </source>
</evidence>
<dbReference type="PANTHER" id="PTHR43537:SF47">
    <property type="entry name" value="REGULATORY PROTEIN GNTR HTH"/>
    <property type="match status" value="1"/>
</dbReference>
<dbReference type="InterPro" id="IPR036388">
    <property type="entry name" value="WH-like_DNA-bd_sf"/>
</dbReference>
<dbReference type="SMART" id="SM00345">
    <property type="entry name" value="HTH_GNTR"/>
    <property type="match status" value="1"/>
</dbReference>
<keyword evidence="6" id="KW-1185">Reference proteome</keyword>
<reference evidence="5 6" key="1">
    <citation type="journal article" date="2022" name="BMC Genomics">
        <title>Comparative genome analysis of mycobacteria focusing on tRNA and non-coding RNA.</title>
        <authorList>
            <person name="Behra P.R.K."/>
            <person name="Pettersson B.M.F."/>
            <person name="Ramesh M."/>
            <person name="Das S."/>
            <person name="Dasgupta S."/>
            <person name="Kirsebom L.A."/>
        </authorList>
    </citation>
    <scope>NUCLEOTIDE SEQUENCE [LARGE SCALE GENOMIC DNA]</scope>
    <source>
        <strain evidence="5 6">DSM 44078</strain>
    </source>
</reference>
<protein>
    <submittedName>
        <fullName evidence="5">FadR family transcriptional regulator</fullName>
    </submittedName>
</protein>
<feature type="domain" description="HTH gntR-type" evidence="4">
    <location>
        <begin position="7"/>
        <end position="75"/>
    </location>
</feature>
<keyword evidence="1" id="KW-0805">Transcription regulation</keyword>
<dbReference type="RefSeq" id="WP_264072106.1">
    <property type="nucleotide sequence ID" value="NZ_JACKTY010000052.1"/>
</dbReference>
<gene>
    <name evidence="5" type="ORF">H7J73_32885</name>
</gene>
<dbReference type="InterPro" id="IPR011711">
    <property type="entry name" value="GntR_C"/>
</dbReference>
<dbReference type="PANTHER" id="PTHR43537">
    <property type="entry name" value="TRANSCRIPTIONAL REGULATOR, GNTR FAMILY"/>
    <property type="match status" value="1"/>
</dbReference>